<dbReference type="PANTHER" id="PTHR13129:SF4">
    <property type="entry name" value="DDB1- AND CUL4-ASSOCIATED FACTOR 1"/>
    <property type="match status" value="1"/>
</dbReference>
<dbReference type="PROSITE" id="PS50812">
    <property type="entry name" value="PWWP"/>
    <property type="match status" value="1"/>
</dbReference>
<feature type="coiled-coil region" evidence="3">
    <location>
        <begin position="177"/>
        <end position="211"/>
    </location>
</feature>
<dbReference type="InterPro" id="IPR033270">
    <property type="entry name" value="VPRBP/DCAF1"/>
</dbReference>
<dbReference type="GO" id="GO:0032259">
    <property type="term" value="P:methylation"/>
    <property type="evidence" value="ECO:0007669"/>
    <property type="project" value="UniProtKB-KW"/>
</dbReference>
<feature type="region of interest" description="Disordered" evidence="4">
    <location>
        <begin position="345"/>
        <end position="384"/>
    </location>
</feature>
<protein>
    <submittedName>
        <fullName evidence="6">Histone-lysine N-methyltransferase ATX2-like</fullName>
    </submittedName>
</protein>
<gene>
    <name evidence="6" type="ORF">F511_25097</name>
</gene>
<feature type="compositionally biased region" description="Basic and acidic residues" evidence="4">
    <location>
        <begin position="20"/>
        <end position="32"/>
    </location>
</feature>
<feature type="compositionally biased region" description="Acidic residues" evidence="4">
    <location>
        <begin position="356"/>
        <end position="377"/>
    </location>
</feature>
<dbReference type="GO" id="GO:0080008">
    <property type="term" value="C:Cul4-RING E3 ubiquitin ligase complex"/>
    <property type="evidence" value="ECO:0007669"/>
    <property type="project" value="TreeGrafter"/>
</dbReference>
<dbReference type="OrthoDB" id="927343at2759"/>
<dbReference type="GO" id="GO:0008168">
    <property type="term" value="F:methyltransferase activity"/>
    <property type="evidence" value="ECO:0007669"/>
    <property type="project" value="UniProtKB-KW"/>
</dbReference>
<feature type="region of interest" description="Disordered" evidence="4">
    <location>
        <begin position="1"/>
        <end position="70"/>
    </location>
</feature>
<name>A0A2Z7ACD6_9LAMI</name>
<comment type="subcellular location">
    <subcellularLocation>
        <location evidence="1">Nucleus</location>
    </subcellularLocation>
</comment>
<accession>A0A2Z7ACD6</accession>
<keyword evidence="2" id="KW-0539">Nucleus</keyword>
<keyword evidence="6" id="KW-0808">Transferase</keyword>
<evidence type="ECO:0000256" key="1">
    <source>
        <dbReference type="ARBA" id="ARBA00004123"/>
    </source>
</evidence>
<reference evidence="6 7" key="1">
    <citation type="journal article" date="2015" name="Proc. Natl. Acad. Sci. U.S.A.">
        <title>The resurrection genome of Boea hygrometrica: A blueprint for survival of dehydration.</title>
        <authorList>
            <person name="Xiao L."/>
            <person name="Yang G."/>
            <person name="Zhang L."/>
            <person name="Yang X."/>
            <person name="Zhao S."/>
            <person name="Ji Z."/>
            <person name="Zhou Q."/>
            <person name="Hu M."/>
            <person name="Wang Y."/>
            <person name="Chen M."/>
            <person name="Xu Y."/>
            <person name="Jin H."/>
            <person name="Xiao X."/>
            <person name="Hu G."/>
            <person name="Bao F."/>
            <person name="Hu Y."/>
            <person name="Wan P."/>
            <person name="Li L."/>
            <person name="Deng X."/>
            <person name="Kuang T."/>
            <person name="Xiang C."/>
            <person name="Zhu J.K."/>
            <person name="Oliver M.J."/>
            <person name="He Y."/>
        </authorList>
    </citation>
    <scope>NUCLEOTIDE SEQUENCE [LARGE SCALE GENOMIC DNA]</scope>
    <source>
        <strain evidence="7">cv. XS01</strain>
    </source>
</reference>
<keyword evidence="6" id="KW-0489">Methyltransferase</keyword>
<dbReference type="InterPro" id="IPR015943">
    <property type="entry name" value="WD40/YVTN_repeat-like_dom_sf"/>
</dbReference>
<dbReference type="SUPFAM" id="SSF63748">
    <property type="entry name" value="Tudor/PWWP/MBT"/>
    <property type="match status" value="1"/>
</dbReference>
<sequence length="562" mass="62446">MDLARSKEEEELLQSTRTGNAEKRRSEEERMGEAQVQERTIYPSPIHLGWNKDVSGPANTSTQAQQSTRKTKVIIRGKGRIGGSLGAALKMRNLLEEFYGDHGFRPPTILANPLKVGKGKDVGLNQIALFEGKVAGDNGEQVLSRDIYRSYGLRMNCASFWKKNNLLNSELETALMEMVKQDNRRQLSARVEQLESELSELRQAYDGKQEQENAMLQILMRVEQEQKVTEDARRFAEQDAAAQRNASQVFEDMPLKCCPEICLTGRVNLALSGVDEMLFRTALSLMELHGPALVTTKEAGDAVTVVTGTVPVDRCVLDFATEPTDSLLGLITMNDQDEMYSSARVYEIGRRKPTDEDSDPDDAESEEDDDDEGDDDSILGQDLDGDSTTCMAVIKVNEMVVSAASLVDCQVVECGNLIWDKLTGHTAWAVIVPDEYQGVARKGLNKTSGENSVLVQLFGTYDFARVTKKQVISFPKGLLSPCYLKCKRPVFARALEKAKIYLSEPKLPKEMLQLRDGGSASLVGGSASFPKSDDKEFKLIPRLQPWGQGCFEEWGYCYGPNY</sequence>
<keyword evidence="3" id="KW-0175">Coiled coil</keyword>
<feature type="domain" description="PWWP" evidence="5">
    <location>
        <begin position="414"/>
        <end position="477"/>
    </location>
</feature>
<evidence type="ECO:0000313" key="6">
    <source>
        <dbReference type="EMBL" id="KZV19362.1"/>
    </source>
</evidence>
<dbReference type="PANTHER" id="PTHR13129">
    <property type="entry name" value="VPRBP PROTEIN-RELATED"/>
    <property type="match status" value="1"/>
</dbReference>
<dbReference type="EMBL" id="KV016701">
    <property type="protein sequence ID" value="KZV19362.1"/>
    <property type="molecule type" value="Genomic_DNA"/>
</dbReference>
<evidence type="ECO:0000256" key="4">
    <source>
        <dbReference type="SAM" id="MobiDB-lite"/>
    </source>
</evidence>
<organism evidence="6 7">
    <name type="scientific">Dorcoceras hygrometricum</name>
    <dbReference type="NCBI Taxonomy" id="472368"/>
    <lineage>
        <taxon>Eukaryota</taxon>
        <taxon>Viridiplantae</taxon>
        <taxon>Streptophyta</taxon>
        <taxon>Embryophyta</taxon>
        <taxon>Tracheophyta</taxon>
        <taxon>Spermatophyta</taxon>
        <taxon>Magnoliopsida</taxon>
        <taxon>eudicotyledons</taxon>
        <taxon>Gunneridae</taxon>
        <taxon>Pentapetalae</taxon>
        <taxon>asterids</taxon>
        <taxon>lamiids</taxon>
        <taxon>Lamiales</taxon>
        <taxon>Gesneriaceae</taxon>
        <taxon>Didymocarpoideae</taxon>
        <taxon>Trichosporeae</taxon>
        <taxon>Loxocarpinae</taxon>
        <taxon>Dorcoceras</taxon>
    </lineage>
</organism>
<dbReference type="Gene3D" id="2.30.30.140">
    <property type="match status" value="1"/>
</dbReference>
<dbReference type="Gene3D" id="2.130.10.10">
    <property type="entry name" value="YVTN repeat-like/Quinoprotein amine dehydrogenase"/>
    <property type="match status" value="1"/>
</dbReference>
<dbReference type="InterPro" id="IPR000313">
    <property type="entry name" value="PWWP_dom"/>
</dbReference>
<evidence type="ECO:0000256" key="2">
    <source>
        <dbReference type="ARBA" id="ARBA00023242"/>
    </source>
</evidence>
<keyword evidence="7" id="KW-1185">Reference proteome</keyword>
<dbReference type="GO" id="GO:0016567">
    <property type="term" value="P:protein ubiquitination"/>
    <property type="evidence" value="ECO:0007669"/>
    <property type="project" value="InterPro"/>
</dbReference>
<dbReference type="Proteomes" id="UP000250235">
    <property type="component" value="Unassembled WGS sequence"/>
</dbReference>
<evidence type="ECO:0000259" key="5">
    <source>
        <dbReference type="PROSITE" id="PS50812"/>
    </source>
</evidence>
<evidence type="ECO:0000256" key="3">
    <source>
        <dbReference type="SAM" id="Coils"/>
    </source>
</evidence>
<dbReference type="Pfam" id="PF00855">
    <property type="entry name" value="PWWP"/>
    <property type="match status" value="1"/>
</dbReference>
<proteinExistence type="predicted"/>
<dbReference type="AlphaFoldDB" id="A0A2Z7ACD6"/>
<feature type="compositionally biased region" description="Polar residues" evidence="4">
    <location>
        <begin position="57"/>
        <end position="68"/>
    </location>
</feature>
<evidence type="ECO:0000313" key="7">
    <source>
        <dbReference type="Proteomes" id="UP000250235"/>
    </source>
</evidence>
<dbReference type="GO" id="GO:0005634">
    <property type="term" value="C:nucleus"/>
    <property type="evidence" value="ECO:0007669"/>
    <property type="project" value="UniProtKB-SubCell"/>
</dbReference>